<protein>
    <submittedName>
        <fullName evidence="1">Uncharacterized protein</fullName>
    </submittedName>
</protein>
<dbReference type="AlphaFoldDB" id="Q6EEG2"/>
<geneLocation type="plasmid" evidence="1">
    <name>pCXC100</name>
</geneLocation>
<evidence type="ECO:0000313" key="1">
    <source>
        <dbReference type="EMBL" id="AAR27484.1"/>
    </source>
</evidence>
<accession>Q6EEG2</accession>
<keyword evidence="1" id="KW-0614">Plasmid</keyword>
<dbReference type="EMBL" id="AY380839">
    <property type="protein sequence ID" value="AAR27484.1"/>
    <property type="molecule type" value="Genomic_DNA"/>
</dbReference>
<reference evidence="1" key="1">
    <citation type="submission" date="2003-09" db="EMBL/GenBank/DDBJ databases">
        <authorList>
            <person name="Li T."/>
            <person name="Yin P."/>
            <person name="Zhou Y."/>
            <person name="Zhang Y."/>
        </authorList>
    </citation>
    <scope>NUCLEOTIDE SEQUENCE</scope>
    <source>
        <plasmid evidence="1">pCXC100</plasmid>
    </source>
</reference>
<sequence length="238" mass="23149">MVVDAGVFGGDEADARDGLGARGLWPGGAGGFVGPADLAAVEFVAVEGPAVVGEAFVKGLDFVVEVADDGGEVAGVFAFAEEDVGELTSVDVQLVTAGVARSRGVVAHGLDGGVDRLALGQGWRGGGCRRLVGRGSGRLIGGVPGGVWDDGAGVVAGGDGVADHPGEVGEGVTGGGDALGGGEFVGGVGAFELFDDLPPLPVVEVDAGGFEGFLDAADVVAPPRDLLAGFLGAQASAR</sequence>
<reference evidence="1" key="2">
    <citation type="journal article" date="2004" name="FEMS Microbiol. Lett.">
        <title>Characterization of the replicon of a 51-kb native plasmid from the gram-positive bacterium Leifsonia xyli subsp. cynodontis.</title>
        <authorList>
            <person name="Li T.-Y."/>
            <person name="Yin P."/>
            <person name="Zhou Y."/>
            <person name="Zhang Y."/>
            <person name="Zhang Y.-Y."/>
            <person name="Chen T.-A."/>
        </authorList>
    </citation>
    <scope>NUCLEOTIDE SEQUENCE</scope>
    <source>
        <plasmid evidence="1">pCXC100</plasmid>
    </source>
</reference>
<name>Q6EEG2_LEIXC</name>
<organism evidence="1">
    <name type="scientific">Leifsonia xyli subsp. cynodontis</name>
    <name type="common">Clavibacter xyli cynodontis</name>
    <dbReference type="NCBI Taxonomy" id="31966"/>
    <lineage>
        <taxon>Bacteria</taxon>
        <taxon>Bacillati</taxon>
        <taxon>Actinomycetota</taxon>
        <taxon>Actinomycetes</taxon>
        <taxon>Micrococcales</taxon>
        <taxon>Microbacteriaceae</taxon>
        <taxon>Leifsonia</taxon>
    </lineage>
</organism>
<proteinExistence type="predicted"/>